<dbReference type="Gene3D" id="3.30.70.100">
    <property type="match status" value="1"/>
</dbReference>
<dbReference type="InterPro" id="IPR011008">
    <property type="entry name" value="Dimeric_a/b-barrel"/>
</dbReference>
<feature type="domain" description="ABM" evidence="1">
    <location>
        <begin position="2"/>
        <end position="90"/>
    </location>
</feature>
<dbReference type="RefSeq" id="WP_093194258.1">
    <property type="nucleotide sequence ID" value="NZ_FNEV01000008.1"/>
</dbReference>
<protein>
    <submittedName>
        <fullName evidence="2">Heme-degrading monooxygenase HmoA</fullName>
    </submittedName>
</protein>
<gene>
    <name evidence="2" type="ORF">SAMN04490247_2554</name>
</gene>
<evidence type="ECO:0000259" key="1">
    <source>
        <dbReference type="PROSITE" id="PS51725"/>
    </source>
</evidence>
<keyword evidence="2" id="KW-0560">Oxidoreductase</keyword>
<proteinExistence type="predicted"/>
<dbReference type="InterPro" id="IPR007138">
    <property type="entry name" value="ABM_dom"/>
</dbReference>
<dbReference type="PROSITE" id="PS51725">
    <property type="entry name" value="ABM"/>
    <property type="match status" value="1"/>
</dbReference>
<dbReference type="Proteomes" id="UP000199225">
    <property type="component" value="Unassembled WGS sequence"/>
</dbReference>
<evidence type="ECO:0000313" key="2">
    <source>
        <dbReference type="EMBL" id="SDJ62070.1"/>
    </source>
</evidence>
<sequence>MYVVDSKVTVPDHKAEDLIQIYQKRSRLVDSQPGFLSFQLLQNEHRPGELTVHMEWEDKQAYLSWARSEQFKKIHELEKNYPDEELQGYVPKVSKYEVVAT</sequence>
<dbReference type="SUPFAM" id="SSF54909">
    <property type="entry name" value="Dimeric alpha+beta barrel"/>
    <property type="match status" value="1"/>
</dbReference>
<dbReference type="GO" id="GO:0004497">
    <property type="term" value="F:monooxygenase activity"/>
    <property type="evidence" value="ECO:0007669"/>
    <property type="project" value="UniProtKB-KW"/>
</dbReference>
<dbReference type="PANTHER" id="PTHR34474">
    <property type="entry name" value="SIGNAL TRANSDUCTION PROTEIN TRAP"/>
    <property type="match status" value="1"/>
</dbReference>
<dbReference type="STRING" id="86666.SAMN04490247_2554"/>
<keyword evidence="3" id="KW-1185">Reference proteome</keyword>
<evidence type="ECO:0000313" key="3">
    <source>
        <dbReference type="Proteomes" id="UP000199225"/>
    </source>
</evidence>
<accession>A0A1G8VA70</accession>
<organism evidence="2 3">
    <name type="scientific">Salimicrobium halophilum</name>
    <dbReference type="NCBI Taxonomy" id="86666"/>
    <lineage>
        <taxon>Bacteria</taxon>
        <taxon>Bacillati</taxon>
        <taxon>Bacillota</taxon>
        <taxon>Bacilli</taxon>
        <taxon>Bacillales</taxon>
        <taxon>Bacillaceae</taxon>
        <taxon>Salimicrobium</taxon>
    </lineage>
</organism>
<reference evidence="3" key="1">
    <citation type="submission" date="2016-10" db="EMBL/GenBank/DDBJ databases">
        <authorList>
            <person name="Varghese N."/>
            <person name="Submissions S."/>
        </authorList>
    </citation>
    <scope>NUCLEOTIDE SEQUENCE [LARGE SCALE GENOMIC DNA]</scope>
    <source>
        <strain evidence="3">DSM 4771</strain>
    </source>
</reference>
<dbReference type="EMBL" id="FNEV01000008">
    <property type="protein sequence ID" value="SDJ62070.1"/>
    <property type="molecule type" value="Genomic_DNA"/>
</dbReference>
<dbReference type="PANTHER" id="PTHR34474:SF2">
    <property type="entry name" value="SIGNAL TRANSDUCTION PROTEIN TRAP"/>
    <property type="match status" value="1"/>
</dbReference>
<dbReference type="InterPro" id="IPR050404">
    <property type="entry name" value="Heme-degrading_MO"/>
</dbReference>
<dbReference type="Pfam" id="PF03992">
    <property type="entry name" value="ABM"/>
    <property type="match status" value="1"/>
</dbReference>
<dbReference type="OrthoDB" id="2617048at2"/>
<keyword evidence="2" id="KW-0503">Monooxygenase</keyword>
<name>A0A1G8VA70_9BACI</name>
<dbReference type="AlphaFoldDB" id="A0A1G8VA70"/>